<dbReference type="Gene3D" id="3.30.460.10">
    <property type="entry name" value="Beta Polymerase, domain 2"/>
    <property type="match status" value="1"/>
</dbReference>
<organism evidence="2">
    <name type="scientific">Rhizophora mucronata</name>
    <name type="common">Asiatic mangrove</name>
    <dbReference type="NCBI Taxonomy" id="61149"/>
    <lineage>
        <taxon>Eukaryota</taxon>
        <taxon>Viridiplantae</taxon>
        <taxon>Streptophyta</taxon>
        <taxon>Embryophyta</taxon>
        <taxon>Tracheophyta</taxon>
        <taxon>Spermatophyta</taxon>
        <taxon>Magnoliopsida</taxon>
        <taxon>eudicotyledons</taxon>
        <taxon>Gunneridae</taxon>
        <taxon>Pentapetalae</taxon>
        <taxon>rosids</taxon>
        <taxon>fabids</taxon>
        <taxon>Malpighiales</taxon>
        <taxon>Rhizophoraceae</taxon>
        <taxon>Rhizophora</taxon>
    </lineage>
</organism>
<feature type="domain" description="Poly(A) polymerase nucleotidyltransferase" evidence="1">
    <location>
        <begin position="2"/>
        <end position="41"/>
    </location>
</feature>
<dbReference type="SUPFAM" id="SSF81301">
    <property type="entry name" value="Nucleotidyltransferase"/>
    <property type="match status" value="1"/>
</dbReference>
<reference evidence="2" key="1">
    <citation type="submission" date="2018-02" db="EMBL/GenBank/DDBJ databases">
        <title>Rhizophora mucronata_Transcriptome.</title>
        <authorList>
            <person name="Meera S.P."/>
            <person name="Sreeshan A."/>
            <person name="Augustine A."/>
        </authorList>
    </citation>
    <scope>NUCLEOTIDE SEQUENCE</scope>
    <source>
        <tissue evidence="2">Leaf</tissue>
    </source>
</reference>
<dbReference type="AlphaFoldDB" id="A0A2P2L7U5"/>
<proteinExistence type="predicted"/>
<dbReference type="EMBL" id="GGEC01033541">
    <property type="protein sequence ID" value="MBX14025.1"/>
    <property type="molecule type" value="Transcribed_RNA"/>
</dbReference>
<dbReference type="Pfam" id="PF20750">
    <property type="entry name" value="PAP_NTPase"/>
    <property type="match status" value="1"/>
</dbReference>
<dbReference type="GO" id="GO:0005634">
    <property type="term" value="C:nucleus"/>
    <property type="evidence" value="ECO:0007669"/>
    <property type="project" value="TreeGrafter"/>
</dbReference>
<accession>A0A2P2L7U5</accession>
<dbReference type="InterPro" id="IPR043519">
    <property type="entry name" value="NT_sf"/>
</dbReference>
<sequence length="49" mass="5504">MPEVTELHPVPDAHVPVMNFKFKGVSIDLLYAKLSLWVIPEVSAALSWQ</sequence>
<dbReference type="GO" id="GO:1990817">
    <property type="term" value="F:poly(A) RNA polymerase activity"/>
    <property type="evidence" value="ECO:0007669"/>
    <property type="project" value="TreeGrafter"/>
</dbReference>
<dbReference type="PANTHER" id="PTHR10682">
    <property type="entry name" value="POLY A POLYMERASE"/>
    <property type="match status" value="1"/>
</dbReference>
<dbReference type="PANTHER" id="PTHR10682:SF10">
    <property type="entry name" value="POLYNUCLEOTIDE ADENYLYLTRANSFERASE"/>
    <property type="match status" value="1"/>
</dbReference>
<name>A0A2P2L7U5_RHIMU</name>
<protein>
    <submittedName>
        <fullName evidence="2">Uncharacterized protein MANES_05G137200</fullName>
    </submittedName>
</protein>
<evidence type="ECO:0000313" key="2">
    <source>
        <dbReference type="EMBL" id="MBX14025.1"/>
    </source>
</evidence>
<dbReference type="InterPro" id="IPR048840">
    <property type="entry name" value="PolA_pol_NTPase"/>
</dbReference>
<evidence type="ECO:0000259" key="1">
    <source>
        <dbReference type="Pfam" id="PF20750"/>
    </source>
</evidence>